<dbReference type="RefSeq" id="XP_008906017.1">
    <property type="nucleotide sequence ID" value="XM_008907769.1"/>
</dbReference>
<proteinExistence type="predicted"/>
<dbReference type="GeneID" id="20181170"/>
<organism evidence="2 3">
    <name type="scientific">Phytophthora nicotianae (strain INRA-310)</name>
    <name type="common">Phytophthora parasitica</name>
    <dbReference type="NCBI Taxonomy" id="761204"/>
    <lineage>
        <taxon>Eukaryota</taxon>
        <taxon>Sar</taxon>
        <taxon>Stramenopiles</taxon>
        <taxon>Oomycota</taxon>
        <taxon>Peronosporomycetes</taxon>
        <taxon>Peronosporales</taxon>
        <taxon>Peronosporaceae</taxon>
        <taxon>Phytophthora</taxon>
    </lineage>
</organism>
<accession>W2Q9A6</accession>
<dbReference type="VEuPathDB" id="FungiDB:PPTG_11646"/>
<feature type="region of interest" description="Disordered" evidence="1">
    <location>
        <begin position="68"/>
        <end position="124"/>
    </location>
</feature>
<feature type="compositionally biased region" description="Low complexity" evidence="1">
    <location>
        <begin position="95"/>
        <end position="107"/>
    </location>
</feature>
<reference evidence="2 3" key="2">
    <citation type="submission" date="2013-11" db="EMBL/GenBank/DDBJ databases">
        <title>The Genome Sequence of Phytophthora parasitica INRA-310.</title>
        <authorList>
            <consortium name="The Broad Institute Genomics Platform"/>
            <person name="Russ C."/>
            <person name="Tyler B."/>
            <person name="Panabieres F."/>
            <person name="Shan W."/>
            <person name="Tripathy S."/>
            <person name="Grunwald N."/>
            <person name="Machado M."/>
            <person name="Johnson C.S."/>
            <person name="Arredondo F."/>
            <person name="Hong C."/>
            <person name="Coffey M."/>
            <person name="Young S.K."/>
            <person name="Zeng Q."/>
            <person name="Gargeya S."/>
            <person name="Fitzgerald M."/>
            <person name="Abouelleil A."/>
            <person name="Alvarado L."/>
            <person name="Chapman S.B."/>
            <person name="Gainer-Dewar J."/>
            <person name="Goldberg J."/>
            <person name="Griggs A."/>
            <person name="Gujja S."/>
            <person name="Hansen M."/>
            <person name="Howarth C."/>
            <person name="Imamovic A."/>
            <person name="Ireland A."/>
            <person name="Larimer J."/>
            <person name="McCowan C."/>
            <person name="Murphy C."/>
            <person name="Pearson M."/>
            <person name="Poon T.W."/>
            <person name="Priest M."/>
            <person name="Roberts A."/>
            <person name="Saif S."/>
            <person name="Shea T."/>
            <person name="Sykes S."/>
            <person name="Wortman J."/>
            <person name="Nusbaum C."/>
            <person name="Birren B."/>
        </authorList>
    </citation>
    <scope>NUCLEOTIDE SEQUENCE [LARGE SCALE GENOMIC DNA]</scope>
    <source>
        <strain evidence="2 3">INRA-310</strain>
    </source>
</reference>
<sequence length="334" mass="36679">MTTRLTAAELKRFRAFLDASIDRGEHGPSSDDANANTGTSCVRISGLTACPRASSTSINLLKTLSKASRGSAAGPGCDFARRTRDQGLRGTVQQSPSSAKKPATSSKKASKRKASSDDTAIKLSSMKPRSIKKLTASTLPSYGFAKLLEVNPNAPRVVRTAIAIVLHKTEEGGKTPWRLAYPWSGRPLRYDPADDRDVHREHGRFWITHRRAFWKWPSQIELSPVQSPKAENAGTSRSSVLHERLYRDLGLLRVPREAGEAPRNVLVGRPARQVPTRRSSTPMTHRRGSRCPPRYGSGQIRALNPKAIAKNRLSMTALARIRQDLTSGTKLKTS</sequence>
<dbReference type="EMBL" id="KI669587">
    <property type="protein sequence ID" value="ETN08830.1"/>
    <property type="molecule type" value="Genomic_DNA"/>
</dbReference>
<dbReference type="OMA" id="GRFWITH"/>
<gene>
    <name evidence="2" type="ORF">PPTG_11646</name>
</gene>
<reference evidence="3" key="1">
    <citation type="submission" date="2011-12" db="EMBL/GenBank/DDBJ databases">
        <authorList>
            <consortium name="The Broad Institute Genome Sequencing Platform"/>
            <person name="Russ C."/>
            <person name="Tyler B."/>
            <person name="Panabieres F."/>
            <person name="Shan W."/>
            <person name="Tripathy S."/>
            <person name="Grunwald N."/>
            <person name="Machado M."/>
            <person name="Young S.K."/>
            <person name="Zeng Q."/>
            <person name="Gargeya S."/>
            <person name="Fitzgerald M."/>
            <person name="Haas B."/>
            <person name="Abouelleil A."/>
            <person name="Alvarado L."/>
            <person name="Arachchi H.M."/>
            <person name="Berlin A."/>
            <person name="Chapman S.B."/>
            <person name="Gearin G."/>
            <person name="Goldberg J."/>
            <person name="Griggs A."/>
            <person name="Gujja S."/>
            <person name="Hansen M."/>
            <person name="Heiman D."/>
            <person name="Howarth C."/>
            <person name="Larimer J."/>
            <person name="Lui A."/>
            <person name="MacDonald P.J.P."/>
            <person name="McCowen C."/>
            <person name="Montmayeur A."/>
            <person name="Murphy C."/>
            <person name="Neiman D."/>
            <person name="Pearson M."/>
            <person name="Priest M."/>
            <person name="Roberts A."/>
            <person name="Saif S."/>
            <person name="Shea T."/>
            <person name="Sisk P."/>
            <person name="Stolte C."/>
            <person name="Sykes S."/>
            <person name="Wortman J."/>
            <person name="Nusbaum C."/>
            <person name="Birren B."/>
        </authorList>
    </citation>
    <scope>NUCLEOTIDE SEQUENCE [LARGE SCALE GENOMIC DNA]</scope>
    <source>
        <strain evidence="3">INRA-310</strain>
    </source>
</reference>
<name>W2Q9A6_PHYN3</name>
<dbReference type="Proteomes" id="UP000018817">
    <property type="component" value="Unassembled WGS sequence"/>
</dbReference>
<dbReference type="AlphaFoldDB" id="W2Q9A6"/>
<protein>
    <submittedName>
        <fullName evidence="2">Uncharacterized protein</fullName>
    </submittedName>
</protein>
<evidence type="ECO:0000256" key="1">
    <source>
        <dbReference type="SAM" id="MobiDB-lite"/>
    </source>
</evidence>
<evidence type="ECO:0000313" key="3">
    <source>
        <dbReference type="Proteomes" id="UP000018817"/>
    </source>
</evidence>
<evidence type="ECO:0000313" key="2">
    <source>
        <dbReference type="EMBL" id="ETN08830.1"/>
    </source>
</evidence>
<feature type="region of interest" description="Disordered" evidence="1">
    <location>
        <begin position="273"/>
        <end position="297"/>
    </location>
</feature>